<name>A0AA38U118_9ASTR</name>
<accession>A0AA38U118</accession>
<reference evidence="1" key="1">
    <citation type="submission" date="2023-03" db="EMBL/GenBank/DDBJ databases">
        <title>Chromosome-scale reference genome and RAD-based genetic map of yellow starthistle (Centaurea solstitialis) reveal putative structural variation and QTLs associated with invader traits.</title>
        <authorList>
            <person name="Reatini B."/>
            <person name="Cang F.A."/>
            <person name="Jiang Q."/>
            <person name="Mckibben M.T.W."/>
            <person name="Barker M.S."/>
            <person name="Rieseberg L.H."/>
            <person name="Dlugosch K.M."/>
        </authorList>
    </citation>
    <scope>NUCLEOTIDE SEQUENCE</scope>
    <source>
        <strain evidence="1">CAN-66</strain>
        <tissue evidence="1">Leaf</tissue>
    </source>
</reference>
<proteinExistence type="predicted"/>
<sequence>MSNCFVDVVFIITVNENMDVEKIQNKVEVAAKEIINEEKMIIILNDIWEAFQLHKLGIPSGIDRMN</sequence>
<organism evidence="1 2">
    <name type="scientific">Centaurea solstitialis</name>
    <name type="common">yellow star-thistle</name>
    <dbReference type="NCBI Taxonomy" id="347529"/>
    <lineage>
        <taxon>Eukaryota</taxon>
        <taxon>Viridiplantae</taxon>
        <taxon>Streptophyta</taxon>
        <taxon>Embryophyta</taxon>
        <taxon>Tracheophyta</taxon>
        <taxon>Spermatophyta</taxon>
        <taxon>Magnoliopsida</taxon>
        <taxon>eudicotyledons</taxon>
        <taxon>Gunneridae</taxon>
        <taxon>Pentapetalae</taxon>
        <taxon>asterids</taxon>
        <taxon>campanulids</taxon>
        <taxon>Asterales</taxon>
        <taxon>Asteraceae</taxon>
        <taxon>Carduoideae</taxon>
        <taxon>Cardueae</taxon>
        <taxon>Centaureinae</taxon>
        <taxon>Centaurea</taxon>
    </lineage>
</organism>
<dbReference type="EMBL" id="JARYMX010000001">
    <property type="protein sequence ID" value="KAJ9565196.1"/>
    <property type="molecule type" value="Genomic_DNA"/>
</dbReference>
<evidence type="ECO:0008006" key="3">
    <source>
        <dbReference type="Google" id="ProtNLM"/>
    </source>
</evidence>
<keyword evidence="2" id="KW-1185">Reference proteome</keyword>
<gene>
    <name evidence="1" type="ORF">OSB04_001162</name>
</gene>
<comment type="caution">
    <text evidence="1">The sequence shown here is derived from an EMBL/GenBank/DDBJ whole genome shotgun (WGS) entry which is preliminary data.</text>
</comment>
<protein>
    <recommendedName>
        <fullName evidence="3">NB-ARC domain-containing protein</fullName>
    </recommendedName>
</protein>
<dbReference type="AlphaFoldDB" id="A0AA38U118"/>
<evidence type="ECO:0000313" key="2">
    <source>
        <dbReference type="Proteomes" id="UP001172457"/>
    </source>
</evidence>
<evidence type="ECO:0000313" key="1">
    <source>
        <dbReference type="EMBL" id="KAJ9565196.1"/>
    </source>
</evidence>
<dbReference type="Proteomes" id="UP001172457">
    <property type="component" value="Chromosome 1"/>
</dbReference>